<feature type="region of interest" description="Disordered" evidence="11">
    <location>
        <begin position="1"/>
        <end position="42"/>
    </location>
</feature>
<comment type="similarity">
    <text evidence="2">Belongs to the SHI protein family.</text>
</comment>
<keyword evidence="8" id="KW-0010">Activator</keyword>
<evidence type="ECO:0000256" key="3">
    <source>
        <dbReference type="ARBA" id="ARBA00022473"/>
    </source>
</evidence>
<sequence>MAGFFSLGGRGAAGPHSNNSKEEAEERVEKHHHHHQDSSSLFLFRNNEEVYNNKAGGGFEIWPQPYHQNQQGLSNYYSFGVGPSSNHHHRRNNNNNNDNSNNNSNDEDVSFCVSDESTRFGLTVMRSSSGGGGGGGGVNCQDCGNQAKKDCAHLRCRTCCKSRGFQCQTHVKSTWVPAAKRRERQQQLAALHRSDTCSKRHRDAQQALDSLPCPPPVPTITTTGLELGQFPTEVSSSAVFRCVKVSAIDSADEQYAYQTAVNIGGHLFKGILYDQGPQGAYTTTVVAEGSSGGGGRGGAEPHHHQQQLSLITAATTTTSGNPFEPSSLYPAPLNAFMAGTQFFPPPRS</sequence>
<feature type="compositionally biased region" description="Basic and acidic residues" evidence="11">
    <location>
        <begin position="19"/>
        <end position="29"/>
    </location>
</feature>
<name>A0ABU6ZHJ1_9FABA</name>
<evidence type="ECO:0000256" key="8">
    <source>
        <dbReference type="ARBA" id="ARBA00023159"/>
    </source>
</evidence>
<organism evidence="12 13">
    <name type="scientific">Stylosanthes scabra</name>
    <dbReference type="NCBI Taxonomy" id="79078"/>
    <lineage>
        <taxon>Eukaryota</taxon>
        <taxon>Viridiplantae</taxon>
        <taxon>Streptophyta</taxon>
        <taxon>Embryophyta</taxon>
        <taxon>Tracheophyta</taxon>
        <taxon>Spermatophyta</taxon>
        <taxon>Magnoliopsida</taxon>
        <taxon>eudicotyledons</taxon>
        <taxon>Gunneridae</taxon>
        <taxon>Pentapetalae</taxon>
        <taxon>rosids</taxon>
        <taxon>fabids</taxon>
        <taxon>Fabales</taxon>
        <taxon>Fabaceae</taxon>
        <taxon>Papilionoideae</taxon>
        <taxon>50 kb inversion clade</taxon>
        <taxon>dalbergioids sensu lato</taxon>
        <taxon>Dalbergieae</taxon>
        <taxon>Pterocarpus clade</taxon>
        <taxon>Stylosanthes</taxon>
    </lineage>
</organism>
<dbReference type="PANTHER" id="PTHR31604:SF2">
    <property type="entry name" value="PROTEIN SHI RELATED SEQUENCE 7"/>
    <property type="match status" value="1"/>
</dbReference>
<dbReference type="NCBIfam" id="TIGR01623">
    <property type="entry name" value="put_zinc_LRP1"/>
    <property type="match status" value="1"/>
</dbReference>
<comment type="subcellular location">
    <subcellularLocation>
        <location evidence="1">Nucleus</location>
    </subcellularLocation>
</comment>
<proteinExistence type="inferred from homology"/>
<dbReference type="InterPro" id="IPR006511">
    <property type="entry name" value="SHI_C"/>
</dbReference>
<evidence type="ECO:0000256" key="9">
    <source>
        <dbReference type="ARBA" id="ARBA00023242"/>
    </source>
</evidence>
<evidence type="ECO:0000256" key="6">
    <source>
        <dbReference type="ARBA" id="ARBA00023070"/>
    </source>
</evidence>
<dbReference type="PANTHER" id="PTHR31604">
    <property type="entry name" value="PROTEIN LATERAL ROOT PRIMORDIUM 1"/>
    <property type="match status" value="1"/>
</dbReference>
<evidence type="ECO:0000256" key="1">
    <source>
        <dbReference type="ARBA" id="ARBA00004123"/>
    </source>
</evidence>
<gene>
    <name evidence="12" type="ORF">PIB30_054654</name>
</gene>
<protein>
    <submittedName>
        <fullName evidence="12">Uncharacterized protein</fullName>
    </submittedName>
</protein>
<feature type="region of interest" description="Disordered" evidence="11">
    <location>
        <begin position="73"/>
        <end position="108"/>
    </location>
</feature>
<dbReference type="EMBL" id="JASCZI010272279">
    <property type="protein sequence ID" value="MED6221442.1"/>
    <property type="molecule type" value="Genomic_DNA"/>
</dbReference>
<evidence type="ECO:0000256" key="11">
    <source>
        <dbReference type="SAM" id="MobiDB-lite"/>
    </source>
</evidence>
<comment type="caution">
    <text evidence="12">The sequence shown here is derived from an EMBL/GenBank/DDBJ whole genome shotgun (WGS) entry which is preliminary data.</text>
</comment>
<keyword evidence="7" id="KW-0238">DNA-binding</keyword>
<dbReference type="NCBIfam" id="TIGR01624">
    <property type="entry name" value="LRP1_Cterm"/>
    <property type="match status" value="1"/>
</dbReference>
<keyword evidence="4" id="KW-0479">Metal-binding</keyword>
<feature type="compositionally biased region" description="Gly residues" evidence="11">
    <location>
        <begin position="1"/>
        <end position="12"/>
    </location>
</feature>
<keyword evidence="3" id="KW-0217">Developmental protein</keyword>
<accession>A0ABU6ZHJ1</accession>
<keyword evidence="13" id="KW-1185">Reference proteome</keyword>
<feature type="region of interest" description="Disordered" evidence="11">
    <location>
        <begin position="288"/>
        <end position="307"/>
    </location>
</feature>
<evidence type="ECO:0000313" key="13">
    <source>
        <dbReference type="Proteomes" id="UP001341840"/>
    </source>
</evidence>
<keyword evidence="10" id="KW-0927">Auxin signaling pathway</keyword>
<evidence type="ECO:0000256" key="10">
    <source>
        <dbReference type="ARBA" id="ARBA00023294"/>
    </source>
</evidence>
<keyword evidence="9" id="KW-0539">Nucleus</keyword>
<reference evidence="12 13" key="1">
    <citation type="journal article" date="2023" name="Plants (Basel)">
        <title>Bridging the Gap: Combining Genomics and Transcriptomics Approaches to Understand Stylosanthes scabra, an Orphan Legume from the Brazilian Caatinga.</title>
        <authorList>
            <person name="Ferreira-Neto J.R.C."/>
            <person name="da Silva M.D."/>
            <person name="Binneck E."/>
            <person name="de Melo N.F."/>
            <person name="da Silva R.H."/>
            <person name="de Melo A.L.T.M."/>
            <person name="Pandolfi V."/>
            <person name="Bustamante F.O."/>
            <person name="Brasileiro-Vidal A.C."/>
            <person name="Benko-Iseppon A.M."/>
        </authorList>
    </citation>
    <scope>NUCLEOTIDE SEQUENCE [LARGE SCALE GENOMIC DNA]</scope>
    <source>
        <tissue evidence="12">Leaves</tissue>
    </source>
</reference>
<evidence type="ECO:0000313" key="12">
    <source>
        <dbReference type="EMBL" id="MED6221442.1"/>
    </source>
</evidence>
<dbReference type="Proteomes" id="UP001341840">
    <property type="component" value="Unassembled WGS sequence"/>
</dbReference>
<feature type="compositionally biased region" description="Low complexity" evidence="11">
    <location>
        <begin position="93"/>
        <end position="104"/>
    </location>
</feature>
<dbReference type="InterPro" id="IPR006510">
    <property type="entry name" value="Znf_LRP1"/>
</dbReference>
<dbReference type="Pfam" id="PF05142">
    <property type="entry name" value="DUF702"/>
    <property type="match status" value="1"/>
</dbReference>
<evidence type="ECO:0000256" key="2">
    <source>
        <dbReference type="ARBA" id="ARBA00006911"/>
    </source>
</evidence>
<keyword evidence="6" id="KW-0073">Auxin biosynthesis</keyword>
<dbReference type="InterPro" id="IPR007818">
    <property type="entry name" value="SHI"/>
</dbReference>
<keyword evidence="5" id="KW-0862">Zinc</keyword>
<evidence type="ECO:0000256" key="7">
    <source>
        <dbReference type="ARBA" id="ARBA00023125"/>
    </source>
</evidence>
<evidence type="ECO:0000256" key="5">
    <source>
        <dbReference type="ARBA" id="ARBA00022833"/>
    </source>
</evidence>
<evidence type="ECO:0000256" key="4">
    <source>
        <dbReference type="ARBA" id="ARBA00022723"/>
    </source>
</evidence>